<evidence type="ECO:0000313" key="2">
    <source>
        <dbReference type="Proteomes" id="UP001457282"/>
    </source>
</evidence>
<protein>
    <submittedName>
        <fullName evidence="1">Uncharacterized protein</fullName>
    </submittedName>
</protein>
<reference evidence="1 2" key="1">
    <citation type="journal article" date="2023" name="G3 (Bethesda)">
        <title>A chromosome-length genome assembly and annotation of blackberry (Rubus argutus, cv. 'Hillquist').</title>
        <authorList>
            <person name="Bruna T."/>
            <person name="Aryal R."/>
            <person name="Dudchenko O."/>
            <person name="Sargent D.J."/>
            <person name="Mead D."/>
            <person name="Buti M."/>
            <person name="Cavallini A."/>
            <person name="Hytonen T."/>
            <person name="Andres J."/>
            <person name="Pham M."/>
            <person name="Weisz D."/>
            <person name="Mascagni F."/>
            <person name="Usai G."/>
            <person name="Natali L."/>
            <person name="Bassil N."/>
            <person name="Fernandez G.E."/>
            <person name="Lomsadze A."/>
            <person name="Armour M."/>
            <person name="Olukolu B."/>
            <person name="Poorten T."/>
            <person name="Britton C."/>
            <person name="Davik J."/>
            <person name="Ashrafi H."/>
            <person name="Aiden E.L."/>
            <person name="Borodovsky M."/>
            <person name="Worthington M."/>
        </authorList>
    </citation>
    <scope>NUCLEOTIDE SEQUENCE [LARGE SCALE GENOMIC DNA]</scope>
    <source>
        <strain evidence="1">PI 553951</strain>
    </source>
</reference>
<comment type="caution">
    <text evidence="1">The sequence shown here is derived from an EMBL/GenBank/DDBJ whole genome shotgun (WGS) entry which is preliminary data.</text>
</comment>
<dbReference type="AlphaFoldDB" id="A0AAW1VYZ6"/>
<dbReference type="Proteomes" id="UP001457282">
    <property type="component" value="Unassembled WGS sequence"/>
</dbReference>
<gene>
    <name evidence="1" type="ORF">M0R45_035881</name>
</gene>
<dbReference type="EMBL" id="JBEDUW010000007">
    <property type="protein sequence ID" value="KAK9912007.1"/>
    <property type="molecule type" value="Genomic_DNA"/>
</dbReference>
<proteinExistence type="predicted"/>
<accession>A0AAW1VYZ6</accession>
<sequence length="103" mass="12500">METRAEREKRVIFVSVRKTTGEIDGNTGGRCRRGLDFVCVWRRIPKELDNRRRWKWDRRRLWCKERCRGDYSECRGVQQRRTPISGVDWWAEIDVWATWLGSL</sequence>
<name>A0AAW1VYZ6_RUBAR</name>
<keyword evidence="2" id="KW-1185">Reference proteome</keyword>
<evidence type="ECO:0000313" key="1">
    <source>
        <dbReference type="EMBL" id="KAK9912007.1"/>
    </source>
</evidence>
<organism evidence="1 2">
    <name type="scientific">Rubus argutus</name>
    <name type="common">Southern blackberry</name>
    <dbReference type="NCBI Taxonomy" id="59490"/>
    <lineage>
        <taxon>Eukaryota</taxon>
        <taxon>Viridiplantae</taxon>
        <taxon>Streptophyta</taxon>
        <taxon>Embryophyta</taxon>
        <taxon>Tracheophyta</taxon>
        <taxon>Spermatophyta</taxon>
        <taxon>Magnoliopsida</taxon>
        <taxon>eudicotyledons</taxon>
        <taxon>Gunneridae</taxon>
        <taxon>Pentapetalae</taxon>
        <taxon>rosids</taxon>
        <taxon>fabids</taxon>
        <taxon>Rosales</taxon>
        <taxon>Rosaceae</taxon>
        <taxon>Rosoideae</taxon>
        <taxon>Rosoideae incertae sedis</taxon>
        <taxon>Rubus</taxon>
    </lineage>
</organism>